<dbReference type="PANTHER" id="PTHR10900">
    <property type="entry name" value="PERIOSTIN-RELATED"/>
    <property type="match status" value="1"/>
</dbReference>
<feature type="signal peptide" evidence="1">
    <location>
        <begin position="1"/>
        <end position="19"/>
    </location>
</feature>
<dbReference type="AlphaFoldDB" id="A0A8E2JHC9"/>
<evidence type="ECO:0000259" key="2">
    <source>
        <dbReference type="PROSITE" id="PS50213"/>
    </source>
</evidence>
<dbReference type="Proteomes" id="UP000250266">
    <property type="component" value="Unassembled WGS sequence"/>
</dbReference>
<dbReference type="InterPro" id="IPR000782">
    <property type="entry name" value="FAS1_domain"/>
</dbReference>
<dbReference type="Pfam" id="PF02469">
    <property type="entry name" value="Fasciclin"/>
    <property type="match status" value="2"/>
</dbReference>
<dbReference type="GO" id="GO:0016236">
    <property type="term" value="P:macroautophagy"/>
    <property type="evidence" value="ECO:0007669"/>
    <property type="project" value="TreeGrafter"/>
</dbReference>
<organism evidence="3 4">
    <name type="scientific">Lepidopterella palustris CBS 459.81</name>
    <dbReference type="NCBI Taxonomy" id="1314670"/>
    <lineage>
        <taxon>Eukaryota</taxon>
        <taxon>Fungi</taxon>
        <taxon>Dikarya</taxon>
        <taxon>Ascomycota</taxon>
        <taxon>Pezizomycotina</taxon>
        <taxon>Dothideomycetes</taxon>
        <taxon>Pleosporomycetidae</taxon>
        <taxon>Mytilinidiales</taxon>
        <taxon>Argynnaceae</taxon>
        <taxon>Lepidopterella</taxon>
    </lineage>
</organism>
<name>A0A8E2JHC9_9PEZI</name>
<feature type="domain" description="FAS1" evidence="2">
    <location>
        <begin position="203"/>
        <end position="330"/>
    </location>
</feature>
<dbReference type="SUPFAM" id="SSF82153">
    <property type="entry name" value="FAS1 domain"/>
    <property type="match status" value="2"/>
</dbReference>
<dbReference type="OrthoDB" id="286301at2759"/>
<dbReference type="Gene3D" id="2.30.180.10">
    <property type="entry name" value="FAS1 domain"/>
    <property type="match status" value="2"/>
</dbReference>
<gene>
    <name evidence="3" type="ORF">K432DRAFT_324963</name>
</gene>
<evidence type="ECO:0000256" key="1">
    <source>
        <dbReference type="SAM" id="SignalP"/>
    </source>
</evidence>
<dbReference type="InterPro" id="IPR050904">
    <property type="entry name" value="Adhesion/Biosynth-related"/>
</dbReference>
<sequence>MMYLSFPLLILSYALSAHAQSLLDAISTYPQLSDFASFYQNNQALASLVFSNSSNYPITVLVPSNTAFATYKQQYGVELTSLSVEQLAPLVQYHVLVGALNKDNLTHSSGTTVPTLLNGEQFNNRTVGNQLAAKFGGVSKAEGQVVFISGPQASTKRLLVRQGGAGASNGVRSGLGSTVNMTIVEEGTWDGGNFHIIDGLLTPPAPCSTTIRTASLFSLDNALNRTNLWPALDHSPNVTCLGPSNSAFAAAGNADATLNTTVLTTALLFHTLPLPLYSDFLVDGQEFTSLSNDTVRVTVKGNDIWFNNAKVVNANVLTNNGLMHVLDSVMTPLNTTNPTSSATATQKSTATSSKTTAAAATSSGAAMIHVSTAERLGVVGLLSVLLYFF</sequence>
<dbReference type="PANTHER" id="PTHR10900:SF77">
    <property type="entry name" value="FI19380P1"/>
    <property type="match status" value="1"/>
</dbReference>
<proteinExistence type="predicted"/>
<dbReference type="PROSITE" id="PS50213">
    <property type="entry name" value="FAS1"/>
    <property type="match status" value="2"/>
</dbReference>
<keyword evidence="4" id="KW-1185">Reference proteome</keyword>
<evidence type="ECO:0000313" key="4">
    <source>
        <dbReference type="Proteomes" id="UP000250266"/>
    </source>
</evidence>
<dbReference type="EMBL" id="KV744900">
    <property type="protein sequence ID" value="OCK82039.1"/>
    <property type="molecule type" value="Genomic_DNA"/>
</dbReference>
<feature type="domain" description="FAS1" evidence="2">
    <location>
        <begin position="19"/>
        <end position="179"/>
    </location>
</feature>
<accession>A0A8E2JHC9</accession>
<protein>
    <submittedName>
        <fullName evidence="3">FAS1 domain-containing protein</fullName>
    </submittedName>
</protein>
<dbReference type="GO" id="GO:0000329">
    <property type="term" value="C:fungal-type vacuole membrane"/>
    <property type="evidence" value="ECO:0007669"/>
    <property type="project" value="TreeGrafter"/>
</dbReference>
<evidence type="ECO:0000313" key="3">
    <source>
        <dbReference type="EMBL" id="OCK82039.1"/>
    </source>
</evidence>
<dbReference type="SMART" id="SM00554">
    <property type="entry name" value="FAS1"/>
    <property type="match status" value="2"/>
</dbReference>
<keyword evidence="1" id="KW-0732">Signal</keyword>
<reference evidence="3 4" key="1">
    <citation type="journal article" date="2016" name="Nat. Commun.">
        <title>Ectomycorrhizal ecology is imprinted in the genome of the dominant symbiotic fungus Cenococcum geophilum.</title>
        <authorList>
            <consortium name="DOE Joint Genome Institute"/>
            <person name="Peter M."/>
            <person name="Kohler A."/>
            <person name="Ohm R.A."/>
            <person name="Kuo A."/>
            <person name="Krutzmann J."/>
            <person name="Morin E."/>
            <person name="Arend M."/>
            <person name="Barry K.W."/>
            <person name="Binder M."/>
            <person name="Choi C."/>
            <person name="Clum A."/>
            <person name="Copeland A."/>
            <person name="Grisel N."/>
            <person name="Haridas S."/>
            <person name="Kipfer T."/>
            <person name="LaButti K."/>
            <person name="Lindquist E."/>
            <person name="Lipzen A."/>
            <person name="Maire R."/>
            <person name="Meier B."/>
            <person name="Mihaltcheva S."/>
            <person name="Molinier V."/>
            <person name="Murat C."/>
            <person name="Poggeler S."/>
            <person name="Quandt C.A."/>
            <person name="Sperisen C."/>
            <person name="Tritt A."/>
            <person name="Tisserant E."/>
            <person name="Crous P.W."/>
            <person name="Henrissat B."/>
            <person name="Nehls U."/>
            <person name="Egli S."/>
            <person name="Spatafora J.W."/>
            <person name="Grigoriev I.V."/>
            <person name="Martin F.M."/>
        </authorList>
    </citation>
    <scope>NUCLEOTIDE SEQUENCE [LARGE SCALE GENOMIC DNA]</scope>
    <source>
        <strain evidence="3 4">CBS 459.81</strain>
    </source>
</reference>
<dbReference type="InterPro" id="IPR036378">
    <property type="entry name" value="FAS1_dom_sf"/>
</dbReference>
<feature type="chain" id="PRO_5034928353" evidence="1">
    <location>
        <begin position="20"/>
        <end position="389"/>
    </location>
</feature>